<dbReference type="EMBL" id="CP075585">
    <property type="protein sequence ID" value="QZA58962.1"/>
    <property type="molecule type" value="Genomic_DNA"/>
</dbReference>
<feature type="domain" description="PPIase FKBP-type" evidence="5">
    <location>
        <begin position="149"/>
        <end position="232"/>
    </location>
</feature>
<dbReference type="RefSeq" id="WP_194845346.1">
    <property type="nucleotide sequence ID" value="NZ_CP075585.1"/>
</dbReference>
<keyword evidence="4" id="KW-0413">Isomerase</keyword>
<evidence type="ECO:0000313" key="6">
    <source>
        <dbReference type="EMBL" id="QZA58962.1"/>
    </source>
</evidence>
<dbReference type="InterPro" id="IPR046357">
    <property type="entry name" value="PPIase_dom_sf"/>
</dbReference>
<keyword evidence="7" id="KW-1185">Reference proteome</keyword>
<evidence type="ECO:0000256" key="1">
    <source>
        <dbReference type="ARBA" id="ARBA00000971"/>
    </source>
</evidence>
<sequence length="322" mass="36824">MIQKILFFTVASTCIFLCKDPIFALFNKRNLNLSNIMQCLTRKEQEKLPLLIALSLKEMIPDNTQLATFIEGLKIAEREKANNQKSLEVQAYLTYATQLMSDPKITKNLETSVQYLQKKQEEGSISLIDNKICYKILKKGNEKGIDNKISKVTINFTIKDVEDNLLAGNYAIFGPISCMLSELIPGMAYGMLGMRLHELREIYIHPEFAYGVFSDFGNGKALSIQVELAECEATDTAFYPCLLPVDLIKLHYPNETNIISLQEDYISFCGKAAWSFYKQKLPQLQLDNVLSFLQEKNAVLSTEDRKSLYKLQWLIYKSQNNF</sequence>
<keyword evidence="3 4" id="KW-0697">Rotamase</keyword>
<accession>A0ABX8Z027</accession>
<evidence type="ECO:0000256" key="3">
    <source>
        <dbReference type="ARBA" id="ARBA00023110"/>
    </source>
</evidence>
<evidence type="ECO:0000256" key="2">
    <source>
        <dbReference type="ARBA" id="ARBA00013194"/>
    </source>
</evidence>
<dbReference type="InterPro" id="IPR001179">
    <property type="entry name" value="PPIase_FKBP_dom"/>
</dbReference>
<protein>
    <recommendedName>
        <fullName evidence="2 4">peptidylprolyl isomerase</fullName>
        <ecNumber evidence="2 4">5.2.1.8</ecNumber>
    </recommendedName>
</protein>
<dbReference type="Proteomes" id="UP000822862">
    <property type="component" value="Chromosome"/>
</dbReference>
<name>A0ABX8Z027_9BACT</name>
<dbReference type="EC" id="5.2.1.8" evidence="2 4"/>
<dbReference type="Pfam" id="PF00254">
    <property type="entry name" value="FKBP_C"/>
    <property type="match status" value="1"/>
</dbReference>
<gene>
    <name evidence="6" type="ORF">RHAB15C_0000845</name>
</gene>
<dbReference type="Gene3D" id="3.10.50.40">
    <property type="match status" value="1"/>
</dbReference>
<dbReference type="SUPFAM" id="SSF54534">
    <property type="entry name" value="FKBP-like"/>
    <property type="match status" value="1"/>
</dbReference>
<organism evidence="6 7">
    <name type="scientific">Candidatus Rhabdochlamydia porcellionis</name>
    <dbReference type="NCBI Taxonomy" id="225148"/>
    <lineage>
        <taxon>Bacteria</taxon>
        <taxon>Pseudomonadati</taxon>
        <taxon>Chlamydiota</taxon>
        <taxon>Chlamydiia</taxon>
        <taxon>Parachlamydiales</taxon>
        <taxon>Candidatus Rhabdochlamydiaceae</taxon>
        <taxon>Candidatus Rhabdochlamydia</taxon>
    </lineage>
</organism>
<proteinExistence type="predicted"/>
<dbReference type="PROSITE" id="PS50059">
    <property type="entry name" value="FKBP_PPIASE"/>
    <property type="match status" value="1"/>
</dbReference>
<reference evidence="6 7" key="1">
    <citation type="submission" date="2021-05" db="EMBL/GenBank/DDBJ databases">
        <title>Ecology and evolution of chlamydial symbionts of arthropods.</title>
        <authorList>
            <person name="Halter T."/>
            <person name="Sixt B.S."/>
            <person name="Toenshoff E.R."/>
            <person name="Koestlbacher S."/>
            <person name="Schulz F."/>
            <person name="Kostanjsek R."/>
            <person name="Collingro A."/>
            <person name="Hendrickx F."/>
            <person name="Horn M."/>
        </authorList>
    </citation>
    <scope>NUCLEOTIDE SEQUENCE [LARGE SCALE GENOMIC DNA]</scope>
    <source>
        <strain evidence="6 7">15C</strain>
    </source>
</reference>
<comment type="catalytic activity">
    <reaction evidence="1 4">
        <text>[protein]-peptidylproline (omega=180) = [protein]-peptidylproline (omega=0)</text>
        <dbReference type="Rhea" id="RHEA:16237"/>
        <dbReference type="Rhea" id="RHEA-COMP:10747"/>
        <dbReference type="Rhea" id="RHEA-COMP:10748"/>
        <dbReference type="ChEBI" id="CHEBI:83833"/>
        <dbReference type="ChEBI" id="CHEBI:83834"/>
        <dbReference type="EC" id="5.2.1.8"/>
    </reaction>
</comment>
<evidence type="ECO:0000259" key="5">
    <source>
        <dbReference type="PROSITE" id="PS50059"/>
    </source>
</evidence>
<evidence type="ECO:0000256" key="4">
    <source>
        <dbReference type="PROSITE-ProRule" id="PRU00277"/>
    </source>
</evidence>
<evidence type="ECO:0000313" key="7">
    <source>
        <dbReference type="Proteomes" id="UP000822862"/>
    </source>
</evidence>